<dbReference type="RefSeq" id="XP_022084892.1">
    <property type="nucleotide sequence ID" value="XM_022229200.1"/>
</dbReference>
<dbReference type="SUPFAM" id="SSF48113">
    <property type="entry name" value="Heme-dependent peroxidases"/>
    <property type="match status" value="1"/>
</dbReference>
<sequence>MYRLLLLALLVSLGSCTLLDKDVGMLEDLEDLLLKDENMKGYSNQKNGRTPFGLWNQFNSARRSPMNRKKLQAYLKMLEERERTFTRVLSTEDIESRIAEIKHTLETRQTCATTTPQYRTIDGSCNNIAKPEQGAAETLLIRVVDNAYDDGLSKPRTKSVAGGPLPNARNASRAVFDNRETTLSDLTTLAMHFGQLTDHDLTAVHTPSDVNCSDCSVDGECFSILINNADPVFGGVQACFPFVRSNFETDSSGVRQHINSITGYLDASFVYGSDDASALDLIDSNGFLLHDTDGVTGRQLLPPDVDLDLCAGVNETEGIYCGKAGDGRAPEQPGLTALHTLFLREHNRVADALLSLDSTLSPFNVYQTARKIVGAEWQHIVYNEFLPLIVGADLYASEGLSPDSTYAYNPAVDASSANVFAAAAFRFGHTLVPFDITRVNRNYRPRFDEIKLTEAFFNATYIYDESIPDGAVDSILRGMTVQNSQKVDRHFSDAITDNLFGDPDKEGDGFDLTALNIQRARDHGLPGYTTIRKDFCELGEINSFRDLFDDGVMTRQNFRNLRDTYADVRDIDAFVGFVLEKPLPNALVGPTLACIFADQFRRLKFGDRFFYQSLGQFTPAQIQEIEKASMARLLCDNVEAVDEIQPYIFMKARNFGNLERRQQGKRGPYTSFYEYSRSGAWPHKRETVLEGLDNRRVSCTATSGEIPVVDLSKFV</sequence>
<keyword evidence="1" id="KW-0408">Iron</keyword>
<dbReference type="CDD" id="cd09823">
    <property type="entry name" value="peroxinectin_like"/>
    <property type="match status" value="1"/>
</dbReference>
<accession>A0A8B7XXA7</accession>
<reference evidence="4 5" key="1">
    <citation type="submission" date="2025-04" db="UniProtKB">
        <authorList>
            <consortium name="RefSeq"/>
        </authorList>
    </citation>
    <scope>IDENTIFICATION</scope>
</reference>
<organism evidence="3 5">
    <name type="scientific">Acanthaster planci</name>
    <name type="common">Crown-of-thorns starfish</name>
    <dbReference type="NCBI Taxonomy" id="133434"/>
    <lineage>
        <taxon>Eukaryota</taxon>
        <taxon>Metazoa</taxon>
        <taxon>Echinodermata</taxon>
        <taxon>Eleutherozoa</taxon>
        <taxon>Asterozoa</taxon>
        <taxon>Asteroidea</taxon>
        <taxon>Valvatacea</taxon>
        <taxon>Valvatida</taxon>
        <taxon>Acanthasteridae</taxon>
        <taxon>Acanthaster</taxon>
    </lineage>
</organism>
<dbReference type="Proteomes" id="UP000694845">
    <property type="component" value="Unplaced"/>
</dbReference>
<proteinExistence type="predicted"/>
<dbReference type="PROSITE" id="PS50292">
    <property type="entry name" value="PEROXIDASE_3"/>
    <property type="match status" value="1"/>
</dbReference>
<dbReference type="KEGG" id="aplc:110976150"/>
<dbReference type="GeneID" id="110976150"/>
<dbReference type="RefSeq" id="XP_022084891.1">
    <property type="nucleotide sequence ID" value="XM_022229199.1"/>
</dbReference>
<evidence type="ECO:0000313" key="5">
    <source>
        <dbReference type="RefSeq" id="XP_022084892.1"/>
    </source>
</evidence>
<keyword evidence="3" id="KW-1185">Reference proteome</keyword>
<evidence type="ECO:0000313" key="4">
    <source>
        <dbReference type="RefSeq" id="XP_022084891.1"/>
    </source>
</evidence>
<protein>
    <submittedName>
        <fullName evidence="4">Peroxidasin homolog isoform X1</fullName>
    </submittedName>
    <submittedName>
        <fullName evidence="5 6">Peroxidasin homolog isoform X2</fullName>
    </submittedName>
</protein>
<dbReference type="PROSITE" id="PS51257">
    <property type="entry name" value="PROKAR_LIPOPROTEIN"/>
    <property type="match status" value="1"/>
</dbReference>
<name>A0A8B7XXA7_ACAPL</name>
<dbReference type="OMA" id="HIAYKEF"/>
<feature type="signal peptide" evidence="2">
    <location>
        <begin position="1"/>
        <end position="16"/>
    </location>
</feature>
<dbReference type="GO" id="GO:0020037">
    <property type="term" value="F:heme binding"/>
    <property type="evidence" value="ECO:0007669"/>
    <property type="project" value="InterPro"/>
</dbReference>
<dbReference type="GO" id="GO:0004601">
    <property type="term" value="F:peroxidase activity"/>
    <property type="evidence" value="ECO:0007669"/>
    <property type="project" value="InterPro"/>
</dbReference>
<dbReference type="PANTHER" id="PTHR11475">
    <property type="entry name" value="OXIDASE/PEROXIDASE"/>
    <property type="match status" value="1"/>
</dbReference>
<feature type="binding site" description="axial binding residue" evidence="1">
    <location>
        <position position="429"/>
    </location>
    <ligand>
        <name>heme b</name>
        <dbReference type="ChEBI" id="CHEBI:60344"/>
    </ligand>
    <ligandPart>
        <name>Fe</name>
        <dbReference type="ChEBI" id="CHEBI:18248"/>
    </ligandPart>
</feature>
<evidence type="ECO:0000313" key="3">
    <source>
        <dbReference type="Proteomes" id="UP000694845"/>
    </source>
</evidence>
<dbReference type="Gene3D" id="1.10.640.10">
    <property type="entry name" value="Haem peroxidase domain superfamily, animal type"/>
    <property type="match status" value="1"/>
</dbReference>
<dbReference type="OrthoDB" id="823504at2759"/>
<evidence type="ECO:0000313" key="6">
    <source>
        <dbReference type="RefSeq" id="XP_022084893.1"/>
    </source>
</evidence>
<keyword evidence="1" id="KW-0479">Metal-binding</keyword>
<evidence type="ECO:0000256" key="1">
    <source>
        <dbReference type="PIRSR" id="PIRSR619791-2"/>
    </source>
</evidence>
<dbReference type="InterPro" id="IPR010255">
    <property type="entry name" value="Haem_peroxidase_sf"/>
</dbReference>
<keyword evidence="2" id="KW-0732">Signal</keyword>
<keyword evidence="1" id="KW-0349">Heme</keyword>
<gene>
    <name evidence="4 5 6" type="primary">LOC110976150</name>
</gene>
<dbReference type="GO" id="GO:0046872">
    <property type="term" value="F:metal ion binding"/>
    <property type="evidence" value="ECO:0007669"/>
    <property type="project" value="UniProtKB-KW"/>
</dbReference>
<dbReference type="PANTHER" id="PTHR11475:SF143">
    <property type="entry name" value="PUTATIVE-RELATED"/>
    <property type="match status" value="1"/>
</dbReference>
<evidence type="ECO:0000256" key="2">
    <source>
        <dbReference type="SAM" id="SignalP"/>
    </source>
</evidence>
<dbReference type="RefSeq" id="XP_022084893.1">
    <property type="nucleotide sequence ID" value="XM_022229201.1"/>
</dbReference>
<dbReference type="InterPro" id="IPR037120">
    <property type="entry name" value="Haem_peroxidase_sf_animal"/>
</dbReference>
<dbReference type="Pfam" id="PF03098">
    <property type="entry name" value="An_peroxidase"/>
    <property type="match status" value="1"/>
</dbReference>
<dbReference type="InterPro" id="IPR019791">
    <property type="entry name" value="Haem_peroxidase_animal"/>
</dbReference>
<dbReference type="GO" id="GO:0006979">
    <property type="term" value="P:response to oxidative stress"/>
    <property type="evidence" value="ECO:0007669"/>
    <property type="project" value="InterPro"/>
</dbReference>
<feature type="chain" id="PRO_5044665484" evidence="2">
    <location>
        <begin position="17"/>
        <end position="715"/>
    </location>
</feature>
<dbReference type="AlphaFoldDB" id="A0A8B7XXA7"/>
<dbReference type="PRINTS" id="PR00457">
    <property type="entry name" value="ANPEROXIDASE"/>
</dbReference>